<feature type="compositionally biased region" description="Basic and acidic residues" evidence="1">
    <location>
        <begin position="408"/>
        <end position="419"/>
    </location>
</feature>
<dbReference type="InterPro" id="IPR011990">
    <property type="entry name" value="TPR-like_helical_dom_sf"/>
</dbReference>
<dbReference type="EMBL" id="CACTIH010009070">
    <property type="protein sequence ID" value="CAA3022475.1"/>
    <property type="molecule type" value="Genomic_DNA"/>
</dbReference>
<evidence type="ECO:0000313" key="3">
    <source>
        <dbReference type="EMBL" id="CAA3022475.1"/>
    </source>
</evidence>
<dbReference type="PANTHER" id="PTHR45181">
    <property type="entry name" value="HEAT SHOCK PROTEIN DNAJ WITH TETRATRICOPEPTIDE REPEAT-CONTAINING PROTEIN"/>
    <property type="match status" value="1"/>
</dbReference>
<feature type="compositionally biased region" description="Basic residues" evidence="1">
    <location>
        <begin position="420"/>
        <end position="430"/>
    </location>
</feature>
<dbReference type="PROSITE" id="PS50076">
    <property type="entry name" value="DNAJ_2"/>
    <property type="match status" value="1"/>
</dbReference>
<dbReference type="SUPFAM" id="SSF46565">
    <property type="entry name" value="Chaperone J-domain"/>
    <property type="match status" value="1"/>
</dbReference>
<dbReference type="Gene3D" id="1.25.40.10">
    <property type="entry name" value="Tetratricopeptide repeat domain"/>
    <property type="match status" value="3"/>
</dbReference>
<dbReference type="GO" id="GO:0009507">
    <property type="term" value="C:chloroplast"/>
    <property type="evidence" value="ECO:0007669"/>
    <property type="project" value="EnsemblPlants"/>
</dbReference>
<proteinExistence type="predicted"/>
<reference evidence="3 4" key="1">
    <citation type="submission" date="2019-12" db="EMBL/GenBank/DDBJ databases">
        <authorList>
            <person name="Alioto T."/>
            <person name="Alioto T."/>
            <person name="Gomez Garrido J."/>
        </authorList>
    </citation>
    <scope>NUCLEOTIDE SEQUENCE [LARGE SCALE GENOMIC DNA]</scope>
</reference>
<accession>A0A8S0UZC2</accession>
<comment type="caution">
    <text evidence="3">The sequence shown here is derived from an EMBL/GenBank/DDBJ whole genome shotgun (WGS) entry which is preliminary data.</text>
</comment>
<feature type="region of interest" description="Disordered" evidence="1">
    <location>
        <begin position="408"/>
        <end position="430"/>
    </location>
</feature>
<dbReference type="CDD" id="cd06257">
    <property type="entry name" value="DnaJ"/>
    <property type="match status" value="1"/>
</dbReference>
<dbReference type="Pfam" id="PF00226">
    <property type="entry name" value="DnaJ"/>
    <property type="match status" value="1"/>
</dbReference>
<dbReference type="SMART" id="SM00028">
    <property type="entry name" value="TPR"/>
    <property type="match status" value="7"/>
</dbReference>
<feature type="region of interest" description="Disordered" evidence="1">
    <location>
        <begin position="519"/>
        <end position="561"/>
    </location>
</feature>
<dbReference type="SUPFAM" id="SSF48452">
    <property type="entry name" value="TPR-like"/>
    <property type="match status" value="2"/>
</dbReference>
<dbReference type="InterPro" id="IPR036869">
    <property type="entry name" value="J_dom_sf"/>
</dbReference>
<dbReference type="OrthoDB" id="10250354at2759"/>
<protein>
    <submittedName>
        <fullName evidence="3">Tpr repeat-containing thioredoxin ttl1</fullName>
    </submittedName>
</protein>
<dbReference type="InterPro" id="IPR019734">
    <property type="entry name" value="TPR_rpt"/>
</dbReference>
<sequence>MNPDFGFNFPAFGTAKPTGLSRQPRLVKHRKPQARHRPGSTPARETMNSFRSVSERGFGSFQENQGIETTRNDQDFNTVRPESGLDVGSSRLVFGSNNSNAGINLFSSSDMNSDVEKSSRIADEMRRLRIQSEETGFDSENANISNNINRSNSDVFSSVNLSGDQTLEFSSSYNYNDKKIDVERVVSELPDEMRKMYIGSENFSEVYGGNVGMEISSKMKNLNIKNHVSGSSDTILPNKMKNLTIKETLSSSNDGKVDDVSSRDNGKFTFRGSGDGHEMENLKMGSGVGNNSDQINTSFDSFETVSDTQKNLDAANVNSDLGSTNSGLTFQAGMQSMDSDTQVHLKNQGNTRFSSGGIHFKPVENILPRAEQKFEFSFTSKLDSMATQSMEFKTPDLKRNLFFGLNRKVEPKRESTKETRSKKKRARWRKPVQLRSGQDIVFRENLLENAESSEPYSPMDISPYEETLADNNISRETSVASDEAFHFDDNDTSSESYPNVSNNTDDEDLVAATEGLDINEGDQKDGELQEEESPHCLNEVVDSEAPEEEVSGAETESFKSATDELEYSTDTFVTAADTEVSSRSIFERQDNDGESQFSFASSIEPCGRSSFIFAASSADHGESSASTRFQKKKSRSKVGLDLYSSSPAAKVSQASSHVPLFPVSGSLLSSPRQDHRGNVSTLLSQIGDKFEPVKEQEAEQENVSPTAASIATQEACEKWRLRGNQAYAKGDFLKAEECYSQGVNCISQNETSRSCHRALMLCYSNRAATRISLGRMREALKDCMEAAALDPNFIRVQVRAANCYLALGEVENATLHFTKCLQAGPEVCVDRKLLIEASEGLEKVQKVTECIKQSAELLQRKTSGDAECALSLITEALTTSAYSKKLLEVKVDALLVLKRYEEVIQLFEQTLSSAGSNFSGDDNPSEKSHVSYLQRSPTFDVWCWLQILKSYFYLGRLAEALDFLKKQEKSVSLMERRENRTLESMIPLVGIIRELLHHKSAGNEAYQSGKHAEAVEHYTAAISCTVESRPFAAICFCNRAAAYRAMGQIIDALADCSLAIALDGSYIKAVSRRAMLFEIIRDYGQAAADLQRLVSLLVNQVESKIDQSGPPDKMNCINELRQAELKLSSMEDASRNEIPLNLYLILGVDPSATASEIKKAYRKAALKYHPDKAGQSLPRNENVDDGLWKEIAEEVHKDADRLFKMIGEAYAVLSDPIKRSRYDQQEEIRNTQNRGNGNNTSKVHSDFQNYSFERSGRRRQWSEGWRSYGNSQPRGSERNCYNWYS</sequence>
<dbReference type="Gene3D" id="1.10.287.110">
    <property type="entry name" value="DnaJ domain"/>
    <property type="match status" value="1"/>
</dbReference>
<dbReference type="InterPro" id="IPR001623">
    <property type="entry name" value="DnaJ_domain"/>
</dbReference>
<dbReference type="Gramene" id="OE9A103645T4">
    <property type="protein sequence ID" value="OE9A103645C4"/>
    <property type="gene ID" value="OE9A103645"/>
</dbReference>
<dbReference type="PRINTS" id="PR00625">
    <property type="entry name" value="JDOMAIN"/>
</dbReference>
<evidence type="ECO:0000256" key="1">
    <source>
        <dbReference type="SAM" id="MobiDB-lite"/>
    </source>
</evidence>
<feature type="compositionally biased region" description="Polar residues" evidence="1">
    <location>
        <begin position="493"/>
        <end position="503"/>
    </location>
</feature>
<feature type="region of interest" description="Disordered" evidence="1">
    <location>
        <begin position="1228"/>
        <end position="1249"/>
    </location>
</feature>
<feature type="region of interest" description="Disordered" evidence="1">
    <location>
        <begin position="482"/>
        <end position="505"/>
    </location>
</feature>
<feature type="compositionally biased region" description="Basic residues" evidence="1">
    <location>
        <begin position="25"/>
        <end position="38"/>
    </location>
</feature>
<evidence type="ECO:0000259" key="2">
    <source>
        <dbReference type="PROSITE" id="PS50076"/>
    </source>
</evidence>
<name>A0A8S0UZC2_OLEEU</name>
<dbReference type="SMART" id="SM00271">
    <property type="entry name" value="DnaJ"/>
    <property type="match status" value="1"/>
</dbReference>
<feature type="compositionally biased region" description="Low complexity" evidence="1">
    <location>
        <begin position="1230"/>
        <end position="1240"/>
    </location>
</feature>
<feature type="compositionally biased region" description="Acidic residues" evidence="1">
    <location>
        <begin position="541"/>
        <end position="551"/>
    </location>
</feature>
<feature type="domain" description="J" evidence="2">
    <location>
        <begin position="1141"/>
        <end position="1226"/>
    </location>
</feature>
<dbReference type="InterPro" id="IPR018253">
    <property type="entry name" value="DnaJ_domain_CS"/>
</dbReference>
<dbReference type="Proteomes" id="UP000594638">
    <property type="component" value="Unassembled WGS sequence"/>
</dbReference>
<gene>
    <name evidence="3" type="ORF">OLEA9_A103645</name>
</gene>
<feature type="region of interest" description="Disordered" evidence="1">
    <location>
        <begin position="1"/>
        <end position="47"/>
    </location>
</feature>
<dbReference type="PROSITE" id="PS00636">
    <property type="entry name" value="DNAJ_1"/>
    <property type="match status" value="1"/>
</dbReference>
<feature type="region of interest" description="Disordered" evidence="1">
    <location>
        <begin position="1262"/>
        <end position="1285"/>
    </location>
</feature>
<evidence type="ECO:0000313" key="4">
    <source>
        <dbReference type="Proteomes" id="UP000594638"/>
    </source>
</evidence>
<keyword evidence="4" id="KW-1185">Reference proteome</keyword>
<dbReference type="PANTHER" id="PTHR45181:SF4">
    <property type="entry name" value="HEAT SHOCK PROTEIN DNAJ WITH TETRATRICOPEPTIDE REPEAT-CONTAINING PROTEIN"/>
    <property type="match status" value="1"/>
</dbReference>
<organism evidence="3 4">
    <name type="scientific">Olea europaea subsp. europaea</name>
    <dbReference type="NCBI Taxonomy" id="158383"/>
    <lineage>
        <taxon>Eukaryota</taxon>
        <taxon>Viridiplantae</taxon>
        <taxon>Streptophyta</taxon>
        <taxon>Embryophyta</taxon>
        <taxon>Tracheophyta</taxon>
        <taxon>Spermatophyta</taxon>
        <taxon>Magnoliopsida</taxon>
        <taxon>eudicotyledons</taxon>
        <taxon>Gunneridae</taxon>
        <taxon>Pentapetalae</taxon>
        <taxon>asterids</taxon>
        <taxon>lamiids</taxon>
        <taxon>Lamiales</taxon>
        <taxon>Oleaceae</taxon>
        <taxon>Oleeae</taxon>
        <taxon>Olea</taxon>
    </lineage>
</organism>